<dbReference type="OrthoDB" id="5007906at2"/>
<protein>
    <recommendedName>
        <fullName evidence="1">Trypsin-co-occurring domain-containing protein</fullName>
    </recommendedName>
</protein>
<dbReference type="InterPro" id="IPR045794">
    <property type="entry name" value="Trypco1"/>
</dbReference>
<dbReference type="Proteomes" id="UP000235943">
    <property type="component" value="Unassembled WGS sequence"/>
</dbReference>
<gene>
    <name evidence="2" type="ORF">C1J00_24430</name>
</gene>
<proteinExistence type="predicted"/>
<dbReference type="NCBIfam" id="NF041216">
    <property type="entry name" value="CU044_2847_fam"/>
    <property type="match status" value="1"/>
</dbReference>
<dbReference type="AlphaFoldDB" id="A0A2N8TKX7"/>
<sequence>MTTQQVSYALDDETVVRFEIEETDTFRPVGAEEVVGRVREAVRPAVEAARAVLDRVREVRPAEVEVKFGVKATGTAQWLVAKAATEANFEITLVWRPGETSNAAPDSP</sequence>
<name>A0A2N8TKX7_9ACTN</name>
<evidence type="ECO:0000259" key="1">
    <source>
        <dbReference type="Pfam" id="PF19493"/>
    </source>
</evidence>
<dbReference type="EMBL" id="POUC01000197">
    <property type="protein sequence ID" value="PNG19666.1"/>
    <property type="molecule type" value="Genomic_DNA"/>
</dbReference>
<dbReference type="RefSeq" id="WP_102911202.1">
    <property type="nucleotide sequence ID" value="NZ_POUC01000197.1"/>
</dbReference>
<evidence type="ECO:0000313" key="2">
    <source>
        <dbReference type="EMBL" id="PNG19666.1"/>
    </source>
</evidence>
<accession>A0A2N8TKX7</accession>
<keyword evidence="3" id="KW-1185">Reference proteome</keyword>
<reference evidence="2 3" key="1">
    <citation type="submission" date="2018-01" db="EMBL/GenBank/DDBJ databases">
        <title>Draft genome sequence of Streptomyces sp. 13K301.</title>
        <authorList>
            <person name="Sahin N."/>
            <person name="Saygin H."/>
            <person name="Ay H."/>
        </authorList>
    </citation>
    <scope>NUCLEOTIDE SEQUENCE [LARGE SCALE GENOMIC DNA]</scope>
    <source>
        <strain evidence="2 3">13K301</strain>
    </source>
</reference>
<comment type="caution">
    <text evidence="2">The sequence shown here is derived from an EMBL/GenBank/DDBJ whole genome shotgun (WGS) entry which is preliminary data.</text>
</comment>
<evidence type="ECO:0000313" key="3">
    <source>
        <dbReference type="Proteomes" id="UP000235943"/>
    </source>
</evidence>
<dbReference type="Pfam" id="PF19493">
    <property type="entry name" value="Trypco1"/>
    <property type="match status" value="1"/>
</dbReference>
<organism evidence="2 3">
    <name type="scientific">Streptomyces cahuitamycinicus</name>
    <dbReference type="NCBI Taxonomy" id="2070367"/>
    <lineage>
        <taxon>Bacteria</taxon>
        <taxon>Bacillati</taxon>
        <taxon>Actinomycetota</taxon>
        <taxon>Actinomycetes</taxon>
        <taxon>Kitasatosporales</taxon>
        <taxon>Streptomycetaceae</taxon>
        <taxon>Streptomyces</taxon>
    </lineage>
</organism>
<feature type="domain" description="Trypsin-co-occurring" evidence="1">
    <location>
        <begin position="9"/>
        <end position="96"/>
    </location>
</feature>